<evidence type="ECO:0000256" key="6">
    <source>
        <dbReference type="RuleBase" id="RU003682"/>
    </source>
</evidence>
<feature type="domain" description="Fe2OG dioxygenase" evidence="7">
    <location>
        <begin position="211"/>
        <end position="301"/>
    </location>
</feature>
<dbReference type="InterPro" id="IPR044861">
    <property type="entry name" value="IPNS-like_FE2OG_OXY"/>
</dbReference>
<evidence type="ECO:0000313" key="9">
    <source>
        <dbReference type="Proteomes" id="UP001603857"/>
    </source>
</evidence>
<evidence type="ECO:0000313" key="8">
    <source>
        <dbReference type="EMBL" id="KAL2325755.1"/>
    </source>
</evidence>
<dbReference type="SUPFAM" id="SSF51197">
    <property type="entry name" value="Clavaminate synthase-like"/>
    <property type="match status" value="1"/>
</dbReference>
<keyword evidence="5 6" id="KW-0408">Iron</keyword>
<dbReference type="PANTHER" id="PTHR10209">
    <property type="entry name" value="OXIDOREDUCTASE, 2OG-FE II OXYGENASE FAMILY PROTEIN"/>
    <property type="match status" value="1"/>
</dbReference>
<dbReference type="GO" id="GO:0051213">
    <property type="term" value="F:dioxygenase activity"/>
    <property type="evidence" value="ECO:0007669"/>
    <property type="project" value="UniProtKB-ARBA"/>
</dbReference>
<gene>
    <name evidence="8" type="ORF">Fmac_024813</name>
</gene>
<dbReference type="PANTHER" id="PTHR10209:SF871">
    <property type="entry name" value="AMINOCYCLOPROPANECARBOXYLATE OXIDASE"/>
    <property type="match status" value="1"/>
</dbReference>
<dbReference type="Pfam" id="PF03171">
    <property type="entry name" value="2OG-FeII_Oxy"/>
    <property type="match status" value="1"/>
</dbReference>
<comment type="cofactor">
    <cofactor evidence="1">
        <name>Fe cation</name>
        <dbReference type="ChEBI" id="CHEBI:24875"/>
    </cofactor>
</comment>
<dbReference type="Proteomes" id="UP001603857">
    <property type="component" value="Unassembled WGS sequence"/>
</dbReference>
<dbReference type="AlphaFoldDB" id="A0ABD1LQF5"/>
<comment type="caution">
    <text evidence="8">The sequence shown here is derived from an EMBL/GenBank/DDBJ whole genome shotgun (WGS) entry which is preliminary data.</text>
</comment>
<keyword evidence="3 6" id="KW-0479">Metal-binding</keyword>
<reference evidence="8 9" key="1">
    <citation type="submission" date="2024-08" db="EMBL/GenBank/DDBJ databases">
        <title>Insights into the chromosomal genome structure of Flemingia macrophylla.</title>
        <authorList>
            <person name="Ding Y."/>
            <person name="Zhao Y."/>
            <person name="Bi W."/>
            <person name="Wu M."/>
            <person name="Zhao G."/>
            <person name="Gong Y."/>
            <person name="Li W."/>
            <person name="Zhang P."/>
        </authorList>
    </citation>
    <scope>NUCLEOTIDE SEQUENCE [LARGE SCALE GENOMIC DNA]</scope>
    <source>
        <strain evidence="8">DYQJB</strain>
        <tissue evidence="8">Leaf</tissue>
    </source>
</reference>
<dbReference type="Pfam" id="PF14226">
    <property type="entry name" value="DIOX_N"/>
    <property type="match status" value="1"/>
</dbReference>
<comment type="similarity">
    <text evidence="2 6">Belongs to the iron/ascorbate-dependent oxidoreductase family.</text>
</comment>
<name>A0ABD1LQF5_9FABA</name>
<dbReference type="PROSITE" id="PS51471">
    <property type="entry name" value="FE2OG_OXY"/>
    <property type="match status" value="1"/>
</dbReference>
<dbReference type="FunFam" id="2.60.120.330:FF:000005">
    <property type="entry name" value="1-aminocyclopropane-1-carboxylate oxidase homolog 1"/>
    <property type="match status" value="1"/>
</dbReference>
<sequence>MEELFMEDPERANELKAFDETKLGVKGLVDAGITQIPRIFHHPQDNFKRASDLGHKDFAIPVIDLARIHEDPIKRKKVTEIMKEASGTWGFFQIVNHGIPVSTMEEVIDGVGKFFEQDDEVKKKFYTRDQKPFMYNSNFNLYTKAPTSWKDTLFCNVAPIAPKPEELPSVCSDILLDYSSQVMKLGTILFELLSEALGLNSSYLADMCCNVGVYAFGHYYPSCPEPELTLGSIKHADVNFITVLLQDHIGGLQILHQDTWVDVTPIPGALLISNDIFKSAQHRVLSSSVGPRISLAYFFSQAFLPTSRTYGPIKELLSEDNPAKYREFTIPEFEAHYRRKCMKGTTPLLHFKV</sequence>
<evidence type="ECO:0000256" key="3">
    <source>
        <dbReference type="ARBA" id="ARBA00022723"/>
    </source>
</evidence>
<keyword evidence="4 6" id="KW-0560">Oxidoreductase</keyword>
<dbReference type="InterPro" id="IPR026992">
    <property type="entry name" value="DIOX_N"/>
</dbReference>
<evidence type="ECO:0000256" key="2">
    <source>
        <dbReference type="ARBA" id="ARBA00008056"/>
    </source>
</evidence>
<dbReference type="Gene3D" id="2.60.120.330">
    <property type="entry name" value="B-lactam Antibiotic, Isopenicillin N Synthase, Chain"/>
    <property type="match status" value="1"/>
</dbReference>
<dbReference type="EMBL" id="JBGMDY010000008">
    <property type="protein sequence ID" value="KAL2325755.1"/>
    <property type="molecule type" value="Genomic_DNA"/>
</dbReference>
<accession>A0ABD1LQF5</accession>
<protein>
    <recommendedName>
        <fullName evidence="7">Fe2OG dioxygenase domain-containing protein</fullName>
    </recommendedName>
</protein>
<proteinExistence type="inferred from homology"/>
<evidence type="ECO:0000259" key="7">
    <source>
        <dbReference type="PROSITE" id="PS51471"/>
    </source>
</evidence>
<dbReference type="InterPro" id="IPR005123">
    <property type="entry name" value="Oxoglu/Fe-dep_dioxygenase_dom"/>
</dbReference>
<dbReference type="GO" id="GO:0046872">
    <property type="term" value="F:metal ion binding"/>
    <property type="evidence" value="ECO:0007669"/>
    <property type="project" value="UniProtKB-KW"/>
</dbReference>
<evidence type="ECO:0000256" key="1">
    <source>
        <dbReference type="ARBA" id="ARBA00001962"/>
    </source>
</evidence>
<evidence type="ECO:0000256" key="5">
    <source>
        <dbReference type="ARBA" id="ARBA00023004"/>
    </source>
</evidence>
<evidence type="ECO:0000256" key="4">
    <source>
        <dbReference type="ARBA" id="ARBA00023002"/>
    </source>
</evidence>
<dbReference type="InterPro" id="IPR027443">
    <property type="entry name" value="IPNS-like_sf"/>
</dbReference>
<keyword evidence="9" id="KW-1185">Reference proteome</keyword>
<organism evidence="8 9">
    <name type="scientific">Flemingia macrophylla</name>
    <dbReference type="NCBI Taxonomy" id="520843"/>
    <lineage>
        <taxon>Eukaryota</taxon>
        <taxon>Viridiplantae</taxon>
        <taxon>Streptophyta</taxon>
        <taxon>Embryophyta</taxon>
        <taxon>Tracheophyta</taxon>
        <taxon>Spermatophyta</taxon>
        <taxon>Magnoliopsida</taxon>
        <taxon>eudicotyledons</taxon>
        <taxon>Gunneridae</taxon>
        <taxon>Pentapetalae</taxon>
        <taxon>rosids</taxon>
        <taxon>fabids</taxon>
        <taxon>Fabales</taxon>
        <taxon>Fabaceae</taxon>
        <taxon>Papilionoideae</taxon>
        <taxon>50 kb inversion clade</taxon>
        <taxon>NPAAA clade</taxon>
        <taxon>indigoferoid/millettioid clade</taxon>
        <taxon>Phaseoleae</taxon>
        <taxon>Flemingia</taxon>
    </lineage>
</organism>